<dbReference type="InterPro" id="IPR023213">
    <property type="entry name" value="CAT-like_dom_sf"/>
</dbReference>
<dbReference type="Pfam" id="PF02458">
    <property type="entry name" value="Transferase"/>
    <property type="match status" value="2"/>
</dbReference>
<proteinExistence type="inferred from homology"/>
<evidence type="ECO:0000256" key="1">
    <source>
        <dbReference type="ARBA" id="ARBA00009861"/>
    </source>
</evidence>
<evidence type="ECO:0000313" key="3">
    <source>
        <dbReference type="Proteomes" id="UP001604277"/>
    </source>
</evidence>
<comment type="caution">
    <text evidence="2">The sequence shown here is derived from an EMBL/GenBank/DDBJ whole genome shotgun (WGS) entry which is preliminary data.</text>
</comment>
<gene>
    <name evidence="2" type="ORF">Fot_23198</name>
</gene>
<dbReference type="EMBL" id="JBFOLJ010000006">
    <property type="protein sequence ID" value="KAL2530597.1"/>
    <property type="molecule type" value="Genomic_DNA"/>
</dbReference>
<protein>
    <submittedName>
        <fullName evidence="2">HXXXD-type acyl-transferase family protein</fullName>
    </submittedName>
</protein>
<dbReference type="AlphaFoldDB" id="A0ABD1UZW4"/>
<keyword evidence="3" id="KW-1185">Reference proteome</keyword>
<dbReference type="InterPro" id="IPR050317">
    <property type="entry name" value="Plant_Fungal_Acyltransferase"/>
</dbReference>
<organism evidence="2 3">
    <name type="scientific">Forsythia ovata</name>
    <dbReference type="NCBI Taxonomy" id="205694"/>
    <lineage>
        <taxon>Eukaryota</taxon>
        <taxon>Viridiplantae</taxon>
        <taxon>Streptophyta</taxon>
        <taxon>Embryophyta</taxon>
        <taxon>Tracheophyta</taxon>
        <taxon>Spermatophyta</taxon>
        <taxon>Magnoliopsida</taxon>
        <taxon>eudicotyledons</taxon>
        <taxon>Gunneridae</taxon>
        <taxon>Pentapetalae</taxon>
        <taxon>asterids</taxon>
        <taxon>lamiids</taxon>
        <taxon>Lamiales</taxon>
        <taxon>Oleaceae</taxon>
        <taxon>Forsythieae</taxon>
        <taxon>Forsythia</taxon>
    </lineage>
</organism>
<evidence type="ECO:0000313" key="2">
    <source>
        <dbReference type="EMBL" id="KAL2530597.1"/>
    </source>
</evidence>
<dbReference type="Gene3D" id="3.30.559.10">
    <property type="entry name" value="Chloramphenicol acetyltransferase-like domain"/>
    <property type="match status" value="2"/>
</dbReference>
<comment type="similarity">
    <text evidence="1">Belongs to the plant acyltransferase family.</text>
</comment>
<dbReference type="Proteomes" id="UP001604277">
    <property type="component" value="Unassembled WGS sequence"/>
</dbReference>
<dbReference type="PANTHER" id="PTHR31642">
    <property type="entry name" value="TRICHOTHECENE 3-O-ACETYLTRANSFERASE"/>
    <property type="match status" value="1"/>
</dbReference>
<dbReference type="PANTHER" id="PTHR31642:SF231">
    <property type="entry name" value="BAHD FAMILY ACYLTRANSFERASE, CLADE V"/>
    <property type="match status" value="1"/>
</dbReference>
<accession>A0ABD1UZW4</accession>
<name>A0ABD1UZW4_9LAMI</name>
<sequence length="481" mass="54522">MVYNTISLSDKDLVKEEPVFLVSSSNPKPIKTIFLSNIDQTVTFPVETVFFFEVSPSYSTLKIAELVKKAVEEVLLVPYYFMAGRLKLNDENKRLELLCNNAGVLFVSATSRLILKDLGNLSLPNQTFKYLIRRPGLYKSLAETAIFSIQAIPILNSYFILIIMSILKTFMYEFFFWVILQVTRFQCGGFSLGFMTNHAILDGKSASEMFHNLASICRGEGLKTSAVNNDRTCIRARTPPQINYPHNEYIKLAKTSFLASSFTSQNRIFPSPLIFTENYVHKLFSFTSKMLISLKEKATINCSTFEAIVAHLWRKRTHAVFEKKQSEDSTVLFAVDIRSKISPPLPEGFTGNAVITAFATAKAWDLIEKPVSFAVKKVKEARERVTDDYVKSVIDWLEIYKGIPATCNGNFYVSAWWKLPFGELDFGFGKPIHGGPILSGNDEFVLLLSNGKNCERNEGINVWMALETHKMERFMSCVFEI</sequence>
<reference evidence="3" key="1">
    <citation type="submission" date="2024-07" db="EMBL/GenBank/DDBJ databases">
        <title>Two chromosome-level genome assemblies of Korean endemic species Abeliophyllum distichum and Forsythia ovata (Oleaceae).</title>
        <authorList>
            <person name="Jang H."/>
        </authorList>
    </citation>
    <scope>NUCLEOTIDE SEQUENCE [LARGE SCALE GENOMIC DNA]</scope>
</reference>